<dbReference type="InterPro" id="IPR012337">
    <property type="entry name" value="RNaseH-like_sf"/>
</dbReference>
<evidence type="ECO:0000313" key="4">
    <source>
        <dbReference type="Proteomes" id="UP000050794"/>
    </source>
</evidence>
<dbReference type="SMART" id="SM00950">
    <property type="entry name" value="Piwi"/>
    <property type="match status" value="1"/>
</dbReference>
<organism evidence="4 5">
    <name type="scientific">Toxocara canis</name>
    <name type="common">Canine roundworm</name>
    <dbReference type="NCBI Taxonomy" id="6265"/>
    <lineage>
        <taxon>Eukaryota</taxon>
        <taxon>Metazoa</taxon>
        <taxon>Ecdysozoa</taxon>
        <taxon>Nematoda</taxon>
        <taxon>Chromadorea</taxon>
        <taxon>Rhabditida</taxon>
        <taxon>Spirurina</taxon>
        <taxon>Ascaridomorpha</taxon>
        <taxon>Ascaridoidea</taxon>
        <taxon>Toxocaridae</taxon>
        <taxon>Toxocara</taxon>
    </lineage>
</organism>
<dbReference type="PROSITE" id="PS50821">
    <property type="entry name" value="PAZ"/>
    <property type="match status" value="1"/>
</dbReference>
<name>A0A183UE89_TOXCA</name>
<dbReference type="WBParaSite" id="TCNE_0000680901-mRNA-1">
    <property type="protein sequence ID" value="TCNE_0000680901-mRNA-1"/>
    <property type="gene ID" value="TCNE_0000680901"/>
</dbReference>
<gene>
    <name evidence="3" type="ORF">TCNE_LOCUS6804</name>
</gene>
<sequence>MTLTIRTAAESDSLCGSSSEDREISTYFYPFGRSVYLIPDPERRMGWSVPIGSGIEAWTGLHGAIKIDQNGAPLLNADVSTSVFYKVRMNVIDFYLEVLNEFRGRSLTKREDLEGYRGIAMDASQRSSLRKALNGVNLSLTYGTKESQKKKFRFVDVCGPAASTTFLYRDHNNPNAETIEVTVEEYFARMKDIRLRFPNLPVLQVGPRQKAILIPMELLMISDSPQKVVKELTDFQRAKLMRGASMTPVERRKRIDYVINGQQLENDDFLMNYGVSVSKNMIHIKGRTPKEGAESFFLDVHDGKWPLRNQLTASPDNVVFGAIIVDRCMRANDFFSAYHILLRACHLFGMQFLTGAPLTADWDSRDELRPLIRSLVDQAATQFPKGKLMLLFIVSNKHAPTYGRIKSVCDIEEGVACQVVLAKTFSSMMGGNPETNSTAHNLVLKVNVRMGGINNKIHRSYEIWPKFANKNDPTIFVGIDVTHPKPGRPGNSIAAVVASTDVDATRYEVSVKVQRADAERVVYVVDALKERLISFYRNSGCSPNHIVIYRDGISETEFLNTTREELTSAMAACKKLDPDYSPTISYVVVQKRHHTRFFVENPSDARGSGNIPPGTVVDERVVSPCLFDFFLSSHLGAIGTSRPGHYYVLHDTWNLSADEWQQLTFALCHIYARCNRSVSIPAPVYYAHLACARAAVHNADL</sequence>
<protein>
    <submittedName>
        <fullName evidence="5">Piwi domain-containing protein</fullName>
    </submittedName>
</protein>
<dbReference type="AlphaFoldDB" id="A0A183UE89"/>
<dbReference type="PANTHER" id="PTHR22891">
    <property type="entry name" value="EUKARYOTIC TRANSLATION INITIATION FACTOR 2C"/>
    <property type="match status" value="1"/>
</dbReference>
<evidence type="ECO:0000313" key="5">
    <source>
        <dbReference type="WBParaSite" id="TCNE_0000680901-mRNA-1"/>
    </source>
</evidence>
<dbReference type="SMART" id="SM01163">
    <property type="entry name" value="DUF1785"/>
    <property type="match status" value="1"/>
</dbReference>
<reference evidence="5" key="1">
    <citation type="submission" date="2016-06" db="UniProtKB">
        <authorList>
            <consortium name="WormBaseParasite"/>
        </authorList>
    </citation>
    <scope>IDENTIFICATION</scope>
</reference>
<dbReference type="Gene3D" id="3.40.50.2300">
    <property type="match status" value="1"/>
</dbReference>
<dbReference type="Pfam" id="PF02171">
    <property type="entry name" value="Piwi"/>
    <property type="match status" value="1"/>
</dbReference>
<feature type="domain" description="PAZ" evidence="1">
    <location>
        <begin position="108"/>
        <end position="223"/>
    </location>
</feature>
<dbReference type="Proteomes" id="UP000050794">
    <property type="component" value="Unassembled WGS sequence"/>
</dbReference>
<dbReference type="Pfam" id="PF08699">
    <property type="entry name" value="ArgoL1"/>
    <property type="match status" value="1"/>
</dbReference>
<dbReference type="CDD" id="cd02846">
    <property type="entry name" value="PAZ_argonaute_like"/>
    <property type="match status" value="1"/>
</dbReference>
<dbReference type="InterPro" id="IPR003100">
    <property type="entry name" value="PAZ_dom"/>
</dbReference>
<proteinExistence type="predicted"/>
<dbReference type="GO" id="GO:0003723">
    <property type="term" value="F:RNA binding"/>
    <property type="evidence" value="ECO:0007669"/>
    <property type="project" value="InterPro"/>
</dbReference>
<dbReference type="SUPFAM" id="SSF53098">
    <property type="entry name" value="Ribonuclease H-like"/>
    <property type="match status" value="1"/>
</dbReference>
<dbReference type="Gene3D" id="3.30.420.10">
    <property type="entry name" value="Ribonuclease H-like superfamily/Ribonuclease H"/>
    <property type="match status" value="1"/>
</dbReference>
<dbReference type="Gene3D" id="2.170.260.10">
    <property type="entry name" value="paz domain"/>
    <property type="match status" value="1"/>
</dbReference>
<evidence type="ECO:0000259" key="1">
    <source>
        <dbReference type="PROSITE" id="PS50821"/>
    </source>
</evidence>
<dbReference type="Pfam" id="PF02170">
    <property type="entry name" value="PAZ"/>
    <property type="match status" value="1"/>
</dbReference>
<dbReference type="InterPro" id="IPR036085">
    <property type="entry name" value="PAZ_dom_sf"/>
</dbReference>
<dbReference type="PROSITE" id="PS50822">
    <property type="entry name" value="PIWI"/>
    <property type="match status" value="1"/>
</dbReference>
<evidence type="ECO:0000259" key="2">
    <source>
        <dbReference type="PROSITE" id="PS50822"/>
    </source>
</evidence>
<dbReference type="InterPro" id="IPR036397">
    <property type="entry name" value="RNaseH_sf"/>
</dbReference>
<dbReference type="InterPro" id="IPR014811">
    <property type="entry name" value="ArgoL1"/>
</dbReference>
<accession>A0A183UE89</accession>
<reference evidence="3 4" key="2">
    <citation type="submission" date="2018-11" db="EMBL/GenBank/DDBJ databases">
        <authorList>
            <consortium name="Pathogen Informatics"/>
        </authorList>
    </citation>
    <scope>NUCLEOTIDE SEQUENCE [LARGE SCALE GENOMIC DNA]</scope>
</reference>
<dbReference type="SUPFAM" id="SSF101690">
    <property type="entry name" value="PAZ domain"/>
    <property type="match status" value="1"/>
</dbReference>
<dbReference type="EMBL" id="UYWY01019557">
    <property type="protein sequence ID" value="VDM38125.1"/>
    <property type="molecule type" value="Genomic_DNA"/>
</dbReference>
<feature type="domain" description="Piwi" evidence="2">
    <location>
        <begin position="389"/>
        <end position="690"/>
    </location>
</feature>
<evidence type="ECO:0000313" key="3">
    <source>
        <dbReference type="EMBL" id="VDM38125.1"/>
    </source>
</evidence>
<dbReference type="InterPro" id="IPR003165">
    <property type="entry name" value="Piwi"/>
</dbReference>
<keyword evidence="4" id="KW-1185">Reference proteome</keyword>